<keyword evidence="1" id="KW-0175">Coiled coil</keyword>
<gene>
    <name evidence="3" type="primary">LOC108630960</name>
</gene>
<organism evidence="2 3">
    <name type="scientific">Ceratina calcarata</name>
    <dbReference type="NCBI Taxonomy" id="156304"/>
    <lineage>
        <taxon>Eukaryota</taxon>
        <taxon>Metazoa</taxon>
        <taxon>Ecdysozoa</taxon>
        <taxon>Arthropoda</taxon>
        <taxon>Hexapoda</taxon>
        <taxon>Insecta</taxon>
        <taxon>Pterygota</taxon>
        <taxon>Neoptera</taxon>
        <taxon>Endopterygota</taxon>
        <taxon>Hymenoptera</taxon>
        <taxon>Apocrita</taxon>
        <taxon>Aculeata</taxon>
        <taxon>Apoidea</taxon>
        <taxon>Anthophila</taxon>
        <taxon>Apidae</taxon>
        <taxon>Ceratina</taxon>
        <taxon>Zadontomerus</taxon>
    </lineage>
</organism>
<reference evidence="3" key="1">
    <citation type="submission" date="2025-08" db="UniProtKB">
        <authorList>
            <consortium name="RefSeq"/>
        </authorList>
    </citation>
    <scope>IDENTIFICATION</scope>
    <source>
        <tissue evidence="3">Whole body</tissue>
    </source>
</reference>
<dbReference type="RefSeq" id="XP_017890059.1">
    <property type="nucleotide sequence ID" value="XM_018034570.1"/>
</dbReference>
<evidence type="ECO:0000313" key="3">
    <source>
        <dbReference type="RefSeq" id="XP_017890059.1"/>
    </source>
</evidence>
<evidence type="ECO:0000313" key="2">
    <source>
        <dbReference type="Proteomes" id="UP000694925"/>
    </source>
</evidence>
<sequence length="811" mass="92571">MEYEFNTGAGNREELVVTDVSIHEFIDLPKTETKWQYLNIIGSDYLFRAEESTLYFYEVDLDKICITYSSSFDAEGNIISYRAVSLQPEMHLIVLCVESRNATTLQWLYDEIPKLKTDRIQVCPIHETASLAVQGSNHVLFYEDRNVTEGSSFRELQSIKSYNLSNFVCFESGYLSFLAISGPEAGLFHFVNDEFEFNTESESNFDYPEIAWIESIRPDSYREESLLLMQLKNSTVLALTWQGFSFKGTHLPNKNLDQFDLSKIIPIPKYGFMHGNQLVKIHTQLKDVIHPVQYSTQRLLLLQSLLEETLNHQDRILNETEARIEKSYLKNPVTGFWNISVADVTNATFSKNVSYGQITIGNANLTPEDVGFDIDNFEKRLKSVKQKLIEIDSNLAKANQLDFDSDVEIFGNINFAGSLTVENLTAEFINDVSMNDSSSHDDSTTIEETFDFIQAENLTVYSVNGIPFKDILFSDAIKDYRHVNFSEINKVEVNGDISFENINGIDWKILMRDIVWKDEPKVIPGNTVIEGILTTDTFDLNQINGLKYPEDFVLAHKNGEAIVTGLKTFNTLITSRLEDVKTLNGLDFDEYVILDKHNVLKSISFENLTIDEELRMDCEMEGFNQTGYLLLNETNKISSDIRFINLTVSGDVTFDTLFMDKKLLNLNDLLLKTEENVEITGTKTFLGKVEMKSDVTITSGMINGHLIEEFVTYDTEQTFPNLNKILANVTFGNVISGAVEKFEAFFEENKNADNCLEKILIFKHPIIVDELTFNTINNDTSYDEFHRKLNETLKNVVFENLIVDNITANKI</sequence>
<feature type="non-terminal residue" evidence="3">
    <location>
        <position position="811"/>
    </location>
</feature>
<dbReference type="GeneID" id="108630960"/>
<proteinExistence type="predicted"/>
<dbReference type="AlphaFoldDB" id="A0AAJ7NE76"/>
<dbReference type="KEGG" id="ccal:108630960"/>
<evidence type="ECO:0000256" key="1">
    <source>
        <dbReference type="SAM" id="Coils"/>
    </source>
</evidence>
<accession>A0AAJ7NE76</accession>
<dbReference type="Proteomes" id="UP000694925">
    <property type="component" value="Unplaced"/>
</dbReference>
<dbReference type="CTD" id="45973"/>
<feature type="coiled-coil region" evidence="1">
    <location>
        <begin position="374"/>
        <end position="401"/>
    </location>
</feature>
<protein>
    <submittedName>
        <fullName evidence="3">Uncharacterized protein LOC108630960</fullName>
    </submittedName>
</protein>
<keyword evidence="2" id="KW-1185">Reference proteome</keyword>
<name>A0AAJ7NE76_9HYME</name>